<dbReference type="OrthoDB" id="7550081at2"/>
<dbReference type="KEGG" id="saqi:AXG55_02470"/>
<name>A0A1L4CY03_9BACT</name>
<accession>A0A1L4CY03</accession>
<dbReference type="EMBL" id="CP017834">
    <property type="protein sequence ID" value="APJ02843.1"/>
    <property type="molecule type" value="Genomic_DNA"/>
</dbReference>
<dbReference type="STRING" id="1915309.AXG55_02470"/>
<dbReference type="InterPro" id="IPR000403">
    <property type="entry name" value="PI3/4_kinase_cat_dom"/>
</dbReference>
<dbReference type="RefSeq" id="WP_148696552.1">
    <property type="nucleotide sequence ID" value="NZ_CP017834.1"/>
</dbReference>
<keyword evidence="3" id="KW-1185">Reference proteome</keyword>
<organism evidence="2 3">
    <name type="scientific">Silvanigrella aquatica</name>
    <dbReference type="NCBI Taxonomy" id="1915309"/>
    <lineage>
        <taxon>Bacteria</taxon>
        <taxon>Pseudomonadati</taxon>
        <taxon>Bdellovibrionota</taxon>
        <taxon>Oligoflexia</taxon>
        <taxon>Silvanigrellales</taxon>
        <taxon>Silvanigrellaceae</taxon>
        <taxon>Silvanigrella</taxon>
    </lineage>
</organism>
<evidence type="ECO:0000313" key="2">
    <source>
        <dbReference type="EMBL" id="APJ02843.1"/>
    </source>
</evidence>
<feature type="domain" description="PI3K/PI4K catalytic" evidence="1">
    <location>
        <begin position="402"/>
        <end position="485"/>
    </location>
</feature>
<dbReference type="InterPro" id="IPR036940">
    <property type="entry name" value="PI3/4_kinase_cat_sf"/>
</dbReference>
<protein>
    <recommendedName>
        <fullName evidence="1">PI3K/PI4K catalytic domain-containing protein</fullName>
    </recommendedName>
</protein>
<reference evidence="2 3" key="1">
    <citation type="submission" date="2016-10" db="EMBL/GenBank/DDBJ databases">
        <title>Silvanigrella aquatica sp. nov., isolated from a freshwater lake located in the Black Forest, Germany, description of Silvanigrellaceae fam. nov., Silvanigrellales ord. nov., reclassification of the order Bdellovibrionales in the class Oligoflexia, reclassification of the families Bacteriovoracaceae and Halobacteriovoraceae in the new order Bacteriovoracales ord. nov., and reclassification of the family Pseudobacteriovoracaceae in the order Oligoflexiales.</title>
        <authorList>
            <person name="Hahn M.W."/>
            <person name="Schmidt J."/>
            <person name="Koll U."/>
            <person name="Rohde M."/>
            <person name="Verbag S."/>
            <person name="Pitt A."/>
            <person name="Nakai R."/>
            <person name="Naganuma T."/>
            <person name="Lang E."/>
        </authorList>
    </citation>
    <scope>NUCLEOTIDE SEQUENCE [LARGE SCALE GENOMIC DNA]</scope>
    <source>
        <strain evidence="2 3">MWH-Nonnen-W8red</strain>
    </source>
</reference>
<dbReference type="Pfam" id="PF00454">
    <property type="entry name" value="PI3_PI4_kinase"/>
    <property type="match status" value="1"/>
</dbReference>
<dbReference type="AlphaFoldDB" id="A0A1L4CY03"/>
<evidence type="ECO:0000313" key="3">
    <source>
        <dbReference type="Proteomes" id="UP000184731"/>
    </source>
</evidence>
<dbReference type="Proteomes" id="UP000184731">
    <property type="component" value="Chromosome"/>
</dbReference>
<gene>
    <name evidence="2" type="ORF">AXG55_02470</name>
</gene>
<dbReference type="Gene3D" id="1.10.1070.11">
    <property type="entry name" value="Phosphatidylinositol 3-/4-kinase, catalytic domain"/>
    <property type="match status" value="1"/>
</dbReference>
<sequence length="600" mass="71036">MKNEFLIKLFYFFILVHTNSFAFNIVNIEKLSEIYSGNIDEQAKKIEEIEKKLKKAKGILISNFDHDGRIQRYKDSQSGVIYIERKFSNSSNLTVLGVDDNPWKEYFAYKFSKEIGLNIVPPTFIFRDAENKDVFYMRQLYIQNARNLKKLRVKIQDIKVQSPLNIFDKLVGSKTRMGNHLLLFPDGSVCTVGHEYLFSESINIFDDNNEIKSFFYDINIYKKMKATNWDRWLEINFPKISNYEKMKKIFLENLKKLIFKVDIIIGENGESVFFDSAQKIHSSNLSENKKIFDADKIVIKDPNQCCDSIEKLYDRLKKENSVTRSSIEKFLSQMTGSFLTEMGNANLIYHHKDDNSQIEYLEKKFFSNDRYENLEKARREYFAYQLDRELGLNIVPPTVYIQESTNKDNYIVKQFFITNTISPEGKNADKRYHLNGTPIPLFDKLLGARDRHFNNYLISSDGNVVAIDHEHLFSEDHPRFQNEMEIKAFFYDKKIYDRFLEINWEEWANKNFPYEFDYVEKVRSFLENMQKLKLRMKNLIEKYGEEEFFKSADKIRQSSMTMKKSLFISERNIASQASSPKKEKNYPKIRLPLADYCLSK</sequence>
<proteinExistence type="predicted"/>
<evidence type="ECO:0000259" key="1">
    <source>
        <dbReference type="Pfam" id="PF00454"/>
    </source>
</evidence>